<evidence type="ECO:0000313" key="2">
    <source>
        <dbReference type="Proteomes" id="UP001239111"/>
    </source>
</evidence>
<organism evidence="1 2">
    <name type="scientific">Eretmocerus hayati</name>
    <dbReference type="NCBI Taxonomy" id="131215"/>
    <lineage>
        <taxon>Eukaryota</taxon>
        <taxon>Metazoa</taxon>
        <taxon>Ecdysozoa</taxon>
        <taxon>Arthropoda</taxon>
        <taxon>Hexapoda</taxon>
        <taxon>Insecta</taxon>
        <taxon>Pterygota</taxon>
        <taxon>Neoptera</taxon>
        <taxon>Endopterygota</taxon>
        <taxon>Hymenoptera</taxon>
        <taxon>Apocrita</taxon>
        <taxon>Proctotrupomorpha</taxon>
        <taxon>Chalcidoidea</taxon>
        <taxon>Aphelinidae</taxon>
        <taxon>Aphelininae</taxon>
        <taxon>Eretmocerus</taxon>
    </lineage>
</organism>
<sequence>MSAGSKEAAQSYVRLSLVNKLGQKNVGLILHENWLASINLLFKYRDSYGIHKDNEFLFATNIHDPDRDCHLEAYRILKKFAFESGIPDPHLISGTLLRKQFATSLNLLGLDERAYRGLAGFLGHDYEIHKNYYRVPIPEEELRNITPFLIEAGGIQQNTETQNTPTHTPDHEPDNGTAEESLNSTGSDFMPEVSASSKSRYNYFLAL</sequence>
<gene>
    <name evidence="1" type="ORF">QAD02_000775</name>
</gene>
<comment type="caution">
    <text evidence="1">The sequence shown here is derived from an EMBL/GenBank/DDBJ whole genome shotgun (WGS) entry which is preliminary data.</text>
</comment>
<dbReference type="EMBL" id="CM056743">
    <property type="protein sequence ID" value="KAJ8669516.1"/>
    <property type="molecule type" value="Genomic_DNA"/>
</dbReference>
<name>A0ACC2NEI9_9HYME</name>
<accession>A0ACC2NEI9</accession>
<proteinExistence type="predicted"/>
<evidence type="ECO:0000313" key="1">
    <source>
        <dbReference type="EMBL" id="KAJ8669516.1"/>
    </source>
</evidence>
<reference evidence="1" key="1">
    <citation type="submission" date="2023-04" db="EMBL/GenBank/DDBJ databases">
        <title>A chromosome-level genome assembly of the parasitoid wasp Eretmocerus hayati.</title>
        <authorList>
            <person name="Zhong Y."/>
            <person name="Liu S."/>
            <person name="Liu Y."/>
        </authorList>
    </citation>
    <scope>NUCLEOTIDE SEQUENCE</scope>
    <source>
        <strain evidence="1">ZJU_SS_LIU_2023</strain>
    </source>
</reference>
<protein>
    <submittedName>
        <fullName evidence="1">Uncharacterized protein</fullName>
    </submittedName>
</protein>
<keyword evidence="2" id="KW-1185">Reference proteome</keyword>
<dbReference type="Proteomes" id="UP001239111">
    <property type="component" value="Chromosome 3"/>
</dbReference>